<sequence>MSQALVLAATTPEHHTELPLPPLMYGVIAITVFIALLGLVWTFRGSSNKHH</sequence>
<keyword evidence="3" id="KW-1185">Reference proteome</keyword>
<gene>
    <name evidence="2" type="ORF">ACFQDO_19215</name>
</gene>
<keyword evidence="1" id="KW-0472">Membrane</keyword>
<keyword evidence="1" id="KW-0812">Transmembrane</keyword>
<dbReference type="EMBL" id="JBHSRD010000008">
    <property type="protein sequence ID" value="MFC6009266.1"/>
    <property type="molecule type" value="Genomic_DNA"/>
</dbReference>
<reference evidence="3" key="1">
    <citation type="journal article" date="2019" name="Int. J. Syst. Evol. Microbiol.">
        <title>The Global Catalogue of Microorganisms (GCM) 10K type strain sequencing project: providing services to taxonomists for standard genome sequencing and annotation.</title>
        <authorList>
            <consortium name="The Broad Institute Genomics Platform"/>
            <consortium name="The Broad Institute Genome Sequencing Center for Infectious Disease"/>
            <person name="Wu L."/>
            <person name="Ma J."/>
        </authorList>
    </citation>
    <scope>NUCLEOTIDE SEQUENCE [LARGE SCALE GENOMIC DNA]</scope>
    <source>
        <strain evidence="3">KACC 14249</strain>
    </source>
</reference>
<organism evidence="2 3">
    <name type="scientific">Angustibacter luteus</name>
    <dbReference type="NCBI Taxonomy" id="658456"/>
    <lineage>
        <taxon>Bacteria</taxon>
        <taxon>Bacillati</taxon>
        <taxon>Actinomycetota</taxon>
        <taxon>Actinomycetes</taxon>
        <taxon>Kineosporiales</taxon>
        <taxon>Kineosporiaceae</taxon>
    </lineage>
</organism>
<feature type="transmembrane region" description="Helical" evidence="1">
    <location>
        <begin position="23"/>
        <end position="43"/>
    </location>
</feature>
<evidence type="ECO:0000256" key="1">
    <source>
        <dbReference type="SAM" id="Phobius"/>
    </source>
</evidence>
<accession>A0ABW1JIR5</accession>
<evidence type="ECO:0000313" key="3">
    <source>
        <dbReference type="Proteomes" id="UP001596189"/>
    </source>
</evidence>
<dbReference type="Proteomes" id="UP001596189">
    <property type="component" value="Unassembled WGS sequence"/>
</dbReference>
<comment type="caution">
    <text evidence="2">The sequence shown here is derived from an EMBL/GenBank/DDBJ whole genome shotgun (WGS) entry which is preliminary data.</text>
</comment>
<proteinExistence type="predicted"/>
<protein>
    <submittedName>
        <fullName evidence="2">Uncharacterized protein</fullName>
    </submittedName>
</protein>
<dbReference type="RefSeq" id="WP_345717784.1">
    <property type="nucleotide sequence ID" value="NZ_BAABFP010000007.1"/>
</dbReference>
<name>A0ABW1JIR5_9ACTN</name>
<keyword evidence="1" id="KW-1133">Transmembrane helix</keyword>
<evidence type="ECO:0000313" key="2">
    <source>
        <dbReference type="EMBL" id="MFC6009266.1"/>
    </source>
</evidence>